<dbReference type="SUPFAM" id="SSF69360">
    <property type="entry name" value="Cell wall binding repeat"/>
    <property type="match status" value="1"/>
</dbReference>
<feature type="repeat" description="Cell wall-binding" evidence="2">
    <location>
        <begin position="160"/>
        <end position="179"/>
    </location>
</feature>
<feature type="signal peptide" evidence="3">
    <location>
        <begin position="1"/>
        <end position="26"/>
    </location>
</feature>
<dbReference type="PROSITE" id="PS51170">
    <property type="entry name" value="CW"/>
    <property type="match status" value="2"/>
</dbReference>
<dbReference type="RefSeq" id="WP_227614899.1">
    <property type="nucleotide sequence ID" value="NZ_JAJEPR010000009.1"/>
</dbReference>
<dbReference type="Proteomes" id="UP001197875">
    <property type="component" value="Unassembled WGS sequence"/>
</dbReference>
<dbReference type="Pfam" id="PF01473">
    <property type="entry name" value="Choline_bind_1"/>
    <property type="match status" value="2"/>
</dbReference>
<gene>
    <name evidence="4" type="ORF">LKD71_07115</name>
</gene>
<keyword evidence="5" id="KW-1185">Reference proteome</keyword>
<evidence type="ECO:0000256" key="1">
    <source>
        <dbReference type="ARBA" id="ARBA00022737"/>
    </source>
</evidence>
<evidence type="ECO:0000256" key="2">
    <source>
        <dbReference type="PROSITE-ProRule" id="PRU00591"/>
    </source>
</evidence>
<organism evidence="4 5">
    <name type="scientific">Fusicatenibacter faecihominis</name>
    <dbReference type="NCBI Taxonomy" id="2881276"/>
    <lineage>
        <taxon>Bacteria</taxon>
        <taxon>Bacillati</taxon>
        <taxon>Bacillota</taxon>
        <taxon>Clostridia</taxon>
        <taxon>Lachnospirales</taxon>
        <taxon>Lachnospiraceae</taxon>
        <taxon>Fusicatenibacter</taxon>
    </lineage>
</organism>
<dbReference type="EMBL" id="JAJEPR010000009">
    <property type="protein sequence ID" value="MCC2189574.1"/>
    <property type="molecule type" value="Genomic_DNA"/>
</dbReference>
<protein>
    <recommendedName>
        <fullName evidence="6">Mannosyl-glycoprotein endo-beta-N-acetylglucosaminidase</fullName>
    </recommendedName>
</protein>
<dbReference type="Pfam" id="PF19127">
    <property type="entry name" value="Choline_bind_3"/>
    <property type="match status" value="1"/>
</dbReference>
<dbReference type="InterPro" id="IPR018337">
    <property type="entry name" value="Cell_wall/Cho-bd_repeat"/>
</dbReference>
<name>A0AAE3DSH5_9FIRM</name>
<dbReference type="Gene3D" id="2.10.270.10">
    <property type="entry name" value="Cholin Binding"/>
    <property type="match status" value="2"/>
</dbReference>
<reference evidence="4 5" key="1">
    <citation type="submission" date="2021-10" db="EMBL/GenBank/DDBJ databases">
        <title>Anaerobic single-cell dispensing facilitates the cultivation of human gut bacteria.</title>
        <authorList>
            <person name="Afrizal A."/>
        </authorList>
    </citation>
    <scope>NUCLEOTIDE SEQUENCE [LARGE SCALE GENOMIC DNA]</scope>
    <source>
        <strain evidence="4 5">CLA-AA-H277</strain>
    </source>
</reference>
<comment type="caution">
    <text evidence="4">The sequence shown here is derived from an EMBL/GenBank/DDBJ whole genome shotgun (WGS) entry which is preliminary data.</text>
</comment>
<evidence type="ECO:0000313" key="4">
    <source>
        <dbReference type="EMBL" id="MCC2189574.1"/>
    </source>
</evidence>
<evidence type="ECO:0008006" key="6">
    <source>
        <dbReference type="Google" id="ProtNLM"/>
    </source>
</evidence>
<proteinExistence type="predicted"/>
<evidence type="ECO:0000313" key="5">
    <source>
        <dbReference type="Proteomes" id="UP001197875"/>
    </source>
</evidence>
<accession>A0AAE3DSH5</accession>
<sequence length="239" mass="27654">MKRRIKTTFCLLAAAICFLFPLKGQAADSYEWVMDSVNARIQYVNTTTGEPLKSQFKKIKGYIYYFDKNGYAATGFTKIDGFYYYFDSTGAMLRSEWRADRYFLYNGRMAVNQYVKSATGYTYVGKDGTPVENYSKSRPAKFIKDSVGFRYRNLDGTYSRKTWQCIKGSWYYFYSSGYMARRTKLGMYYVGTNGKMVTNRWIKIGNYKYYYGADGRMTKKVRIKSSSTGSSGNTIVDIN</sequence>
<feature type="repeat" description="Cell wall-binding" evidence="2">
    <location>
        <begin position="73"/>
        <end position="92"/>
    </location>
</feature>
<keyword evidence="3" id="KW-0732">Signal</keyword>
<keyword evidence="1" id="KW-0677">Repeat</keyword>
<dbReference type="AlphaFoldDB" id="A0AAE3DSH5"/>
<feature type="chain" id="PRO_5042211559" description="Mannosyl-glycoprotein endo-beta-N-acetylglucosaminidase" evidence="3">
    <location>
        <begin position="27"/>
        <end position="239"/>
    </location>
</feature>
<evidence type="ECO:0000256" key="3">
    <source>
        <dbReference type="SAM" id="SignalP"/>
    </source>
</evidence>